<protein>
    <submittedName>
        <fullName evidence="1">Uncharacterized protein</fullName>
    </submittedName>
</protein>
<evidence type="ECO:0000313" key="1">
    <source>
        <dbReference type="EMBL" id="KAH7905182.1"/>
    </source>
</evidence>
<organism evidence="1 2">
    <name type="scientific">Hygrophoropsis aurantiaca</name>
    <dbReference type="NCBI Taxonomy" id="72124"/>
    <lineage>
        <taxon>Eukaryota</taxon>
        <taxon>Fungi</taxon>
        <taxon>Dikarya</taxon>
        <taxon>Basidiomycota</taxon>
        <taxon>Agaricomycotina</taxon>
        <taxon>Agaricomycetes</taxon>
        <taxon>Agaricomycetidae</taxon>
        <taxon>Boletales</taxon>
        <taxon>Coniophorineae</taxon>
        <taxon>Hygrophoropsidaceae</taxon>
        <taxon>Hygrophoropsis</taxon>
    </lineage>
</organism>
<accession>A0ACB7ZWT5</accession>
<dbReference type="EMBL" id="MU268251">
    <property type="protein sequence ID" value="KAH7905182.1"/>
    <property type="molecule type" value="Genomic_DNA"/>
</dbReference>
<gene>
    <name evidence="1" type="ORF">BJ138DRAFT_1118697</name>
</gene>
<evidence type="ECO:0000313" key="2">
    <source>
        <dbReference type="Proteomes" id="UP000790377"/>
    </source>
</evidence>
<keyword evidence="2" id="KW-1185">Reference proteome</keyword>
<dbReference type="Proteomes" id="UP000790377">
    <property type="component" value="Unassembled WGS sequence"/>
</dbReference>
<feature type="non-terminal residue" evidence="1">
    <location>
        <position position="1"/>
    </location>
</feature>
<name>A0ACB7ZWT5_9AGAM</name>
<comment type="caution">
    <text evidence="1">The sequence shown here is derived from an EMBL/GenBank/DDBJ whole genome shotgun (WGS) entry which is preliminary data.</text>
</comment>
<proteinExistence type="predicted"/>
<reference evidence="1" key="1">
    <citation type="journal article" date="2021" name="New Phytol.">
        <title>Evolutionary innovations through gain and loss of genes in the ectomycorrhizal Boletales.</title>
        <authorList>
            <person name="Wu G."/>
            <person name="Miyauchi S."/>
            <person name="Morin E."/>
            <person name="Kuo A."/>
            <person name="Drula E."/>
            <person name="Varga T."/>
            <person name="Kohler A."/>
            <person name="Feng B."/>
            <person name="Cao Y."/>
            <person name="Lipzen A."/>
            <person name="Daum C."/>
            <person name="Hundley H."/>
            <person name="Pangilinan J."/>
            <person name="Johnson J."/>
            <person name="Barry K."/>
            <person name="LaButti K."/>
            <person name="Ng V."/>
            <person name="Ahrendt S."/>
            <person name="Min B."/>
            <person name="Choi I.G."/>
            <person name="Park H."/>
            <person name="Plett J.M."/>
            <person name="Magnuson J."/>
            <person name="Spatafora J.W."/>
            <person name="Nagy L.G."/>
            <person name="Henrissat B."/>
            <person name="Grigoriev I.V."/>
            <person name="Yang Z.L."/>
            <person name="Xu J."/>
            <person name="Martin F.M."/>
        </authorList>
    </citation>
    <scope>NUCLEOTIDE SEQUENCE</scope>
    <source>
        <strain evidence="1">ATCC 28755</strain>
    </source>
</reference>
<sequence>LTILEDKTHPCFASPDADIILGAKDRTLFRVHSYTLKTTSGWFRSLFSLPQRPCTSPPATSGFTPTSTSGFASTSFSAEVIHLDEDAHTLESLLRMICGLPVHAPTSYDPIDALLFAAEKYDMPGPISLLRILVLTPPLLDQPLRLYAAASRFGWDPEARHASAQTLALNIHAPDHRATLRRLDTDAVRAAPRAQGGAPPQARRAPVRGRHRRRVLPALPAADRPPHVARAEVQGHPGDGHAPAGGHRRRHRPARVARGARVLGGKVSERGVCVCVVRQDGDAEAYSRVRRWAAEDDGGYIVGGVYPFL</sequence>